<dbReference type="InterPro" id="IPR007278">
    <property type="entry name" value="DUF397"/>
</dbReference>
<dbReference type="Pfam" id="PF04149">
    <property type="entry name" value="DUF397"/>
    <property type="match status" value="1"/>
</dbReference>
<evidence type="ECO:0000313" key="3">
    <source>
        <dbReference type="Proteomes" id="UP001595975"/>
    </source>
</evidence>
<keyword evidence="3" id="KW-1185">Reference proteome</keyword>
<proteinExistence type="predicted"/>
<evidence type="ECO:0000313" key="2">
    <source>
        <dbReference type="EMBL" id="MFC5667003.1"/>
    </source>
</evidence>
<evidence type="ECO:0000259" key="1">
    <source>
        <dbReference type="Pfam" id="PF04149"/>
    </source>
</evidence>
<protein>
    <submittedName>
        <fullName evidence="2">DUF397 domain-containing protein</fullName>
    </submittedName>
</protein>
<sequence>MQDHHWQKSSFSGDDSNCVEVRTGAGLVELRESDDGDVILHTTPAAFADLLGTIKAGKLDHHA</sequence>
<reference evidence="3" key="1">
    <citation type="journal article" date="2019" name="Int. J. Syst. Evol. Microbiol.">
        <title>The Global Catalogue of Microorganisms (GCM) 10K type strain sequencing project: providing services to taxonomists for standard genome sequencing and annotation.</title>
        <authorList>
            <consortium name="The Broad Institute Genomics Platform"/>
            <consortium name="The Broad Institute Genome Sequencing Center for Infectious Disease"/>
            <person name="Wu L."/>
            <person name="Ma J."/>
        </authorList>
    </citation>
    <scope>NUCLEOTIDE SEQUENCE [LARGE SCALE GENOMIC DNA]</scope>
    <source>
        <strain evidence="3">CGMCC 4.1437</strain>
    </source>
</reference>
<gene>
    <name evidence="2" type="ORF">ACFP3U_29075</name>
</gene>
<organism evidence="2 3">
    <name type="scientific">Kitasatospora misakiensis</name>
    <dbReference type="NCBI Taxonomy" id="67330"/>
    <lineage>
        <taxon>Bacteria</taxon>
        <taxon>Bacillati</taxon>
        <taxon>Actinomycetota</taxon>
        <taxon>Actinomycetes</taxon>
        <taxon>Kitasatosporales</taxon>
        <taxon>Streptomycetaceae</taxon>
        <taxon>Kitasatospora</taxon>
    </lineage>
</organism>
<accession>A0ABW0X8U8</accession>
<dbReference type="EMBL" id="JBHSOF010000049">
    <property type="protein sequence ID" value="MFC5667003.1"/>
    <property type="molecule type" value="Genomic_DNA"/>
</dbReference>
<dbReference type="RefSeq" id="WP_380228684.1">
    <property type="nucleotide sequence ID" value="NZ_JBHSOF010000049.1"/>
</dbReference>
<name>A0ABW0X8U8_9ACTN</name>
<comment type="caution">
    <text evidence="2">The sequence shown here is derived from an EMBL/GenBank/DDBJ whole genome shotgun (WGS) entry which is preliminary data.</text>
</comment>
<feature type="domain" description="DUF397" evidence="1">
    <location>
        <begin position="5"/>
        <end position="55"/>
    </location>
</feature>
<dbReference type="Proteomes" id="UP001595975">
    <property type="component" value="Unassembled WGS sequence"/>
</dbReference>